<reference evidence="2" key="1">
    <citation type="submission" date="2020-05" db="EMBL/GenBank/DDBJ databases">
        <authorList>
            <person name="Chiriac C."/>
            <person name="Salcher M."/>
            <person name="Ghai R."/>
            <person name="Kavagutti S V."/>
        </authorList>
    </citation>
    <scope>NUCLEOTIDE SEQUENCE</scope>
</reference>
<protein>
    <recommendedName>
        <fullName evidence="4">CHAP domain-containing protein</fullName>
    </recommendedName>
</protein>
<organism evidence="2">
    <name type="scientific">uncultured Caudovirales phage</name>
    <dbReference type="NCBI Taxonomy" id="2100421"/>
    <lineage>
        <taxon>Viruses</taxon>
        <taxon>Duplodnaviria</taxon>
        <taxon>Heunggongvirae</taxon>
        <taxon>Uroviricota</taxon>
        <taxon>Caudoviricetes</taxon>
        <taxon>Peduoviridae</taxon>
        <taxon>Maltschvirus</taxon>
        <taxon>Maltschvirus maltsch</taxon>
    </lineage>
</organism>
<gene>
    <name evidence="3" type="ORF">UFOVP1231_33</name>
    <name evidence="1" type="ORF">UFOVP283_42</name>
    <name evidence="2" type="ORF">UFOVP957_6</name>
</gene>
<dbReference type="EMBL" id="LR796918">
    <property type="protein sequence ID" value="CAB4173759.1"/>
    <property type="molecule type" value="Genomic_DNA"/>
</dbReference>
<proteinExistence type="predicted"/>
<accession>A0A6J5PPE7</accession>
<evidence type="ECO:0000313" key="1">
    <source>
        <dbReference type="EMBL" id="CAB4134966.1"/>
    </source>
</evidence>
<evidence type="ECO:0000313" key="2">
    <source>
        <dbReference type="EMBL" id="CAB4173759.1"/>
    </source>
</evidence>
<sequence>MKKLDRTVDQVIACSRGQSKHPTQDWSGKCQSHCRQAYGVDAWAASAIIAWKKIPAQFRHDGGKPSAAPRGALLYYSGGQYGHVAIAIGRKTSTNCMSNDYVRPGQIDSCSRLFPRWGLTYLGWSNWTPYGSLRLDK</sequence>
<evidence type="ECO:0008006" key="4">
    <source>
        <dbReference type="Google" id="ProtNLM"/>
    </source>
</evidence>
<dbReference type="EMBL" id="LR796292">
    <property type="protein sequence ID" value="CAB4134966.1"/>
    <property type="molecule type" value="Genomic_DNA"/>
</dbReference>
<evidence type="ECO:0000313" key="3">
    <source>
        <dbReference type="EMBL" id="CAB4192454.1"/>
    </source>
</evidence>
<name>A0A6J5PPE7_9CAUD</name>
<dbReference type="EMBL" id="LR797182">
    <property type="protein sequence ID" value="CAB4192454.1"/>
    <property type="molecule type" value="Genomic_DNA"/>
</dbReference>